<dbReference type="Gene3D" id="3.10.50.40">
    <property type="match status" value="2"/>
</dbReference>
<dbReference type="PANTHER" id="PTHR46512">
    <property type="entry name" value="PEPTIDYLPROLYL ISOMERASE"/>
    <property type="match status" value="1"/>
</dbReference>
<dbReference type="Gene3D" id="1.25.40.10">
    <property type="entry name" value="Tetratricopeptide repeat domain"/>
    <property type="match status" value="1"/>
</dbReference>
<dbReference type="EC" id="5.2.1.8" evidence="2 7"/>
<dbReference type="PROSITE" id="PS50059">
    <property type="entry name" value="FKBP_PPIASE"/>
    <property type="match status" value="2"/>
</dbReference>
<dbReference type="InterPro" id="IPR050754">
    <property type="entry name" value="FKBP4/5/8-like"/>
</dbReference>
<dbReference type="SUPFAM" id="SSF54534">
    <property type="entry name" value="FKBP-like"/>
    <property type="match status" value="2"/>
</dbReference>
<dbReference type="InterPro" id="IPR046357">
    <property type="entry name" value="PPIase_dom_sf"/>
</dbReference>
<dbReference type="SMART" id="SM00028">
    <property type="entry name" value="TPR"/>
    <property type="match status" value="3"/>
</dbReference>
<evidence type="ECO:0000313" key="13">
    <source>
        <dbReference type="WBParaSite" id="DME_0001011001-mRNA-1"/>
    </source>
</evidence>
<dbReference type="WBParaSite" id="DME_0001011001-mRNA-1">
    <property type="protein sequence ID" value="DME_0001011001-mRNA-1"/>
    <property type="gene ID" value="DME_0001011001"/>
</dbReference>
<dbReference type="EMBL" id="UYYG01000160">
    <property type="protein sequence ID" value="VDN53659.1"/>
    <property type="molecule type" value="Genomic_DNA"/>
</dbReference>
<evidence type="ECO:0000256" key="7">
    <source>
        <dbReference type="PROSITE-ProRule" id="PRU00277"/>
    </source>
</evidence>
<dbReference type="InterPro" id="IPR019734">
    <property type="entry name" value="TPR_rpt"/>
</dbReference>
<dbReference type="PANTHER" id="PTHR46512:SF9">
    <property type="entry name" value="PEPTIDYLPROLYL ISOMERASE"/>
    <property type="match status" value="1"/>
</dbReference>
<dbReference type="Proteomes" id="UP000038040">
    <property type="component" value="Unplaced"/>
</dbReference>
<evidence type="ECO:0000313" key="10">
    <source>
        <dbReference type="EMBL" id="VDN53659.1"/>
    </source>
</evidence>
<dbReference type="Pfam" id="PF00254">
    <property type="entry name" value="FKBP_C"/>
    <property type="match status" value="2"/>
</dbReference>
<dbReference type="SUPFAM" id="SSF48452">
    <property type="entry name" value="TPR-like"/>
    <property type="match status" value="1"/>
</dbReference>
<protein>
    <recommendedName>
        <fullName evidence="2 7">peptidylprolyl isomerase</fullName>
        <ecNumber evidence="2 7">5.2.1.8</ecNumber>
    </recommendedName>
</protein>
<sequence>MDGGVLKSIITNGSGDAQPCKGDSVTVHYVGRLVDGNVFDSSRDRNEPFKFELGKGQVIKGWDVGVATMKKGEKCVLTCRADYAYGESGSPPKIPANATLIFEVELLDFEGEDISPEHDRSIIRSVVEPGEKYKFPTEGSHVEVVVTGTHNGRVFLNKEISFTVGEATEAGLPEGIDRAIRRFQRGEKSHLHFRGSRYTYGKDAPLEYNLPDNAELDFSVFLRSFEKVKNTWEMTGDEKLEAADQTKKRGTAFLEQMKYKLALAKYDRVNELLQHEKSFADESETKRIKLLIGSYLNSALVYSKMGESLKCIEKCDEVLKLDTKNVKALYRKAQALLVQNDIAEALELLNKLLEVEPNNKAALQQVVICKNKLSELRLKERKRYKGLFRKLATEEASDDIVKKEEPQRNNAIDMEV</sequence>
<keyword evidence="5 7" id="KW-0697">Rotamase</keyword>
<keyword evidence="12" id="KW-1185">Reference proteome</keyword>
<evidence type="ECO:0000256" key="3">
    <source>
        <dbReference type="ARBA" id="ARBA00022737"/>
    </source>
</evidence>
<dbReference type="FunFam" id="3.10.50.40:FF:000025">
    <property type="entry name" value="Peptidylprolyl isomerase"/>
    <property type="match status" value="1"/>
</dbReference>
<keyword evidence="3" id="KW-0677">Repeat</keyword>
<evidence type="ECO:0000256" key="1">
    <source>
        <dbReference type="ARBA" id="ARBA00000971"/>
    </source>
</evidence>
<dbReference type="FunFam" id="3.10.50.40:FF:000013">
    <property type="entry name" value="Peptidylprolyl isomerase"/>
    <property type="match status" value="1"/>
</dbReference>
<evidence type="ECO:0000256" key="4">
    <source>
        <dbReference type="ARBA" id="ARBA00022803"/>
    </source>
</evidence>
<dbReference type="GO" id="GO:0003755">
    <property type="term" value="F:peptidyl-prolyl cis-trans isomerase activity"/>
    <property type="evidence" value="ECO:0007669"/>
    <property type="project" value="UniProtKB-KW"/>
</dbReference>
<evidence type="ECO:0000256" key="6">
    <source>
        <dbReference type="ARBA" id="ARBA00023235"/>
    </source>
</evidence>
<dbReference type="PROSITE" id="PS50005">
    <property type="entry name" value="TPR"/>
    <property type="match status" value="1"/>
</dbReference>
<name>A0A0N4UQ43_DRAME</name>
<organism evidence="11 13">
    <name type="scientific">Dracunculus medinensis</name>
    <name type="common">Guinea worm</name>
    <dbReference type="NCBI Taxonomy" id="318479"/>
    <lineage>
        <taxon>Eukaryota</taxon>
        <taxon>Metazoa</taxon>
        <taxon>Ecdysozoa</taxon>
        <taxon>Nematoda</taxon>
        <taxon>Chromadorea</taxon>
        <taxon>Rhabditida</taxon>
        <taxon>Spirurina</taxon>
        <taxon>Dracunculoidea</taxon>
        <taxon>Dracunculidae</taxon>
        <taxon>Dracunculus</taxon>
    </lineage>
</organism>
<evidence type="ECO:0000256" key="8">
    <source>
        <dbReference type="PROSITE-ProRule" id="PRU00339"/>
    </source>
</evidence>
<proteinExistence type="predicted"/>
<evidence type="ECO:0000259" key="9">
    <source>
        <dbReference type="PROSITE" id="PS50059"/>
    </source>
</evidence>
<dbReference type="Pfam" id="PF14559">
    <property type="entry name" value="TPR_19"/>
    <property type="match status" value="1"/>
</dbReference>
<evidence type="ECO:0000256" key="2">
    <source>
        <dbReference type="ARBA" id="ARBA00013194"/>
    </source>
</evidence>
<feature type="domain" description="PPIase FKBP-type" evidence="9">
    <location>
        <begin position="139"/>
        <end position="226"/>
    </location>
</feature>
<dbReference type="OrthoDB" id="433738at2759"/>
<dbReference type="AlphaFoldDB" id="A0A0N4UQ43"/>
<feature type="domain" description="PPIase FKBP-type" evidence="9">
    <location>
        <begin position="22"/>
        <end position="110"/>
    </location>
</feature>
<accession>A0A0N4UQ43</accession>
<reference evidence="13" key="1">
    <citation type="submission" date="2017-02" db="UniProtKB">
        <authorList>
            <consortium name="WormBaseParasite"/>
        </authorList>
    </citation>
    <scope>IDENTIFICATION</scope>
</reference>
<evidence type="ECO:0000313" key="11">
    <source>
        <dbReference type="Proteomes" id="UP000038040"/>
    </source>
</evidence>
<comment type="catalytic activity">
    <reaction evidence="1 7">
        <text>[protein]-peptidylproline (omega=180) = [protein]-peptidylproline (omega=0)</text>
        <dbReference type="Rhea" id="RHEA:16237"/>
        <dbReference type="Rhea" id="RHEA-COMP:10747"/>
        <dbReference type="Rhea" id="RHEA-COMP:10748"/>
        <dbReference type="ChEBI" id="CHEBI:83833"/>
        <dbReference type="ChEBI" id="CHEBI:83834"/>
        <dbReference type="EC" id="5.2.1.8"/>
    </reaction>
</comment>
<evidence type="ECO:0000313" key="12">
    <source>
        <dbReference type="Proteomes" id="UP000274756"/>
    </source>
</evidence>
<dbReference type="InterPro" id="IPR011990">
    <property type="entry name" value="TPR-like_helical_dom_sf"/>
</dbReference>
<keyword evidence="6 7" id="KW-0413">Isomerase</keyword>
<gene>
    <name evidence="10" type="ORF">DME_LOCUS3632</name>
</gene>
<evidence type="ECO:0000256" key="5">
    <source>
        <dbReference type="ARBA" id="ARBA00023110"/>
    </source>
</evidence>
<dbReference type="InterPro" id="IPR001179">
    <property type="entry name" value="PPIase_FKBP_dom"/>
</dbReference>
<feature type="repeat" description="TPR" evidence="8">
    <location>
        <begin position="326"/>
        <end position="359"/>
    </location>
</feature>
<reference evidence="10 12" key="2">
    <citation type="submission" date="2018-11" db="EMBL/GenBank/DDBJ databases">
        <authorList>
            <consortium name="Pathogen Informatics"/>
        </authorList>
    </citation>
    <scope>NUCLEOTIDE SEQUENCE [LARGE SCALE GENOMIC DNA]</scope>
</reference>
<keyword evidence="4 8" id="KW-0802">TPR repeat</keyword>
<dbReference type="Proteomes" id="UP000274756">
    <property type="component" value="Unassembled WGS sequence"/>
</dbReference>
<dbReference type="STRING" id="318479.A0A0N4UQ43"/>